<evidence type="ECO:0000313" key="2">
    <source>
        <dbReference type="EMBL" id="KAL0386527.1"/>
    </source>
</evidence>
<proteinExistence type="predicted"/>
<feature type="compositionally biased region" description="Low complexity" evidence="1">
    <location>
        <begin position="325"/>
        <end position="337"/>
    </location>
</feature>
<protein>
    <submittedName>
        <fullName evidence="2">Uncharacterized protein</fullName>
    </submittedName>
</protein>
<dbReference type="EMBL" id="JACGWN010000121">
    <property type="protein sequence ID" value="KAL0386527.1"/>
    <property type="molecule type" value="Genomic_DNA"/>
</dbReference>
<gene>
    <name evidence="2" type="ORF">Slati_4596600</name>
</gene>
<name>A0AAW2S390_9LAMI</name>
<sequence length="829" mass="90269">MCLHSNVIIGMNAVKVGEKRRDGRRRPRPHAQTAGSGRERARANPCRPACAQAHGSRRPGGRQTAAVAQPAVPCRRACTGGRRQGRARASGSRSCARIAEPCRRARARIDRPLADLRARASTDPWPTCARLDPCRRARIRQSVVRAHRPNPADVRARLAEPCRRPRAPLPSPADARARLAEPCRRALPTRARAWPTTADVRARAWPSPADARAWRRRARARLCDAAWPTADARASLAGNCRRARASLADHCRRARAPGPMGARETGRPLPTRARAWTTTADARARAWPGTADVRARAWPTTADVRARQGRWARARLADHCRRARAPGPARARWPTTADARARAWPGTADVRARAWADGRAREPGRPLPTSARAWADGRARDWPTTADVRARAWPTPADVRAAGPTDALETGRPQATCARSWADGRARGWPTPAEVLAQLGRRARARLADPCRRARAPGRPLPTRARAWPTTADARASLAGHCRRARASLADHCDVRGRLGRWRARDWPTTADVRARAWATPANVRARAWASPADGRARAWPTPADEAGRPQPTCARSWADGRARGRPLPTCARAWAVGRARDWPTSADVRARACRPLPTCARAPGRRQATSGRLAAVRRLFAADVRSGRTKFSGTGQRPVTTSAGLGRQRSWTAAVGLGVRHVRGRVMDDGRGPSRATATGAAHQGRAPRTAESPTGGQAHAFGLSMSHARHHLFYAAVGLARPLCRLQYPVAYLSRLQRILPAARWELYFKAANAARPPRGLGQRHVPLGARGPLLRVGKRTAGVRVASSPDSDLEAFSHNPAHGSFAPLAFQPSAMTNCANQRFLSY</sequence>
<dbReference type="AlphaFoldDB" id="A0AAW2S390"/>
<evidence type="ECO:0000256" key="1">
    <source>
        <dbReference type="SAM" id="MobiDB-lite"/>
    </source>
</evidence>
<feature type="region of interest" description="Disordered" evidence="1">
    <location>
        <begin position="666"/>
        <end position="697"/>
    </location>
</feature>
<reference evidence="2" key="2">
    <citation type="journal article" date="2024" name="Plant">
        <title>Genomic evolution and insights into agronomic trait innovations of Sesamum species.</title>
        <authorList>
            <person name="Miao H."/>
            <person name="Wang L."/>
            <person name="Qu L."/>
            <person name="Liu H."/>
            <person name="Sun Y."/>
            <person name="Le M."/>
            <person name="Wang Q."/>
            <person name="Wei S."/>
            <person name="Zheng Y."/>
            <person name="Lin W."/>
            <person name="Duan Y."/>
            <person name="Cao H."/>
            <person name="Xiong S."/>
            <person name="Wang X."/>
            <person name="Wei L."/>
            <person name="Li C."/>
            <person name="Ma Q."/>
            <person name="Ju M."/>
            <person name="Zhao R."/>
            <person name="Li G."/>
            <person name="Mu C."/>
            <person name="Tian Q."/>
            <person name="Mei H."/>
            <person name="Zhang T."/>
            <person name="Gao T."/>
            <person name="Zhang H."/>
        </authorList>
    </citation>
    <scope>NUCLEOTIDE SEQUENCE</scope>
    <source>
        <strain evidence="2">KEN1</strain>
    </source>
</reference>
<comment type="caution">
    <text evidence="2">The sequence shown here is derived from an EMBL/GenBank/DDBJ whole genome shotgun (WGS) entry which is preliminary data.</text>
</comment>
<feature type="region of interest" description="Disordered" evidence="1">
    <location>
        <begin position="15"/>
        <end position="64"/>
    </location>
</feature>
<accession>A0AAW2S390</accession>
<feature type="region of interest" description="Disordered" evidence="1">
    <location>
        <begin position="322"/>
        <end position="345"/>
    </location>
</feature>
<reference evidence="2" key="1">
    <citation type="submission" date="2020-06" db="EMBL/GenBank/DDBJ databases">
        <authorList>
            <person name="Li T."/>
            <person name="Hu X."/>
            <person name="Zhang T."/>
            <person name="Song X."/>
            <person name="Zhang H."/>
            <person name="Dai N."/>
            <person name="Sheng W."/>
            <person name="Hou X."/>
            <person name="Wei L."/>
        </authorList>
    </citation>
    <scope>NUCLEOTIDE SEQUENCE</scope>
    <source>
        <strain evidence="2">KEN1</strain>
        <tissue evidence="2">Leaf</tissue>
    </source>
</reference>
<feature type="region of interest" description="Disordered" evidence="1">
    <location>
        <begin position="534"/>
        <end position="562"/>
    </location>
</feature>
<organism evidence="2">
    <name type="scientific">Sesamum latifolium</name>
    <dbReference type="NCBI Taxonomy" id="2727402"/>
    <lineage>
        <taxon>Eukaryota</taxon>
        <taxon>Viridiplantae</taxon>
        <taxon>Streptophyta</taxon>
        <taxon>Embryophyta</taxon>
        <taxon>Tracheophyta</taxon>
        <taxon>Spermatophyta</taxon>
        <taxon>Magnoliopsida</taxon>
        <taxon>eudicotyledons</taxon>
        <taxon>Gunneridae</taxon>
        <taxon>Pentapetalae</taxon>
        <taxon>asterids</taxon>
        <taxon>lamiids</taxon>
        <taxon>Lamiales</taxon>
        <taxon>Pedaliaceae</taxon>
        <taxon>Sesamum</taxon>
    </lineage>
</organism>